<dbReference type="InterPro" id="IPR051423">
    <property type="entry name" value="CD225/Dispanin"/>
</dbReference>
<protein>
    <submittedName>
        <fullName evidence="9">Proline-rich transmembrane protein 1</fullName>
    </submittedName>
</protein>
<evidence type="ECO:0000256" key="5">
    <source>
        <dbReference type="ARBA" id="ARBA00023136"/>
    </source>
</evidence>
<dbReference type="AlphaFoldDB" id="A0AAJ7TAU4"/>
<evidence type="ECO:0000313" key="8">
    <source>
        <dbReference type="Proteomes" id="UP001318040"/>
    </source>
</evidence>
<keyword evidence="3 7" id="KW-0812">Transmembrane</keyword>
<evidence type="ECO:0000256" key="3">
    <source>
        <dbReference type="ARBA" id="ARBA00022692"/>
    </source>
</evidence>
<dbReference type="RefSeq" id="XP_032814526.1">
    <property type="nucleotide sequence ID" value="XM_032958635.1"/>
</dbReference>
<evidence type="ECO:0000256" key="7">
    <source>
        <dbReference type="SAM" id="Phobius"/>
    </source>
</evidence>
<feature type="compositionally biased region" description="Pro residues" evidence="6">
    <location>
        <begin position="37"/>
        <end position="46"/>
    </location>
</feature>
<feature type="transmembrane region" description="Helical" evidence="7">
    <location>
        <begin position="189"/>
        <end position="214"/>
    </location>
</feature>
<keyword evidence="4 7" id="KW-1133">Transmembrane helix</keyword>
<accession>A0AAJ7TAU4</accession>
<dbReference type="PANTHER" id="PTHR14948">
    <property type="entry name" value="NG5"/>
    <property type="match status" value="1"/>
</dbReference>
<dbReference type="GO" id="GO:0016020">
    <property type="term" value="C:membrane"/>
    <property type="evidence" value="ECO:0007669"/>
    <property type="project" value="UniProtKB-SubCell"/>
</dbReference>
<feature type="region of interest" description="Disordered" evidence="6">
    <location>
        <begin position="1"/>
        <end position="46"/>
    </location>
</feature>
<keyword evidence="8" id="KW-1185">Reference proteome</keyword>
<dbReference type="PANTHER" id="PTHR14948:SF21">
    <property type="entry name" value="PROLINE-RICH TRANSMEMBRANE PROTEIN 1"/>
    <property type="match status" value="1"/>
</dbReference>
<dbReference type="Proteomes" id="UP001318040">
    <property type="component" value="Chromosome 22"/>
</dbReference>
<sequence length="228" mass="22750">MAERAHDPAAPPEYAQAVGPPIPSAPVQTPSQTPLGPGGPYPGPPYAPAPVSPCPAASPGFPQPGFAAPGPYPVPYAGFMPAYPVGGGFVSGYGAVPVGTTAVGHAQPLPLGLGGGGVPSVGIHVGGTLLGGEPRVPPHDYLPIAVFSTVCCFWPTGVFAILKAVQARAALLRGDVLAAEIASRQARNFAFISLAVGIAALVLCAIVTCVVVIASRGHEEAHWAPGGH</sequence>
<feature type="transmembrane region" description="Helical" evidence="7">
    <location>
        <begin position="141"/>
        <end position="162"/>
    </location>
</feature>
<comment type="subcellular location">
    <subcellularLocation>
        <location evidence="1">Membrane</location>
    </subcellularLocation>
</comment>
<name>A0AAJ7TAU4_PETMA</name>
<dbReference type="GeneID" id="116944834"/>
<evidence type="ECO:0000256" key="6">
    <source>
        <dbReference type="SAM" id="MobiDB-lite"/>
    </source>
</evidence>
<dbReference type="InterPro" id="IPR007593">
    <property type="entry name" value="CD225/Dispanin_fam"/>
</dbReference>
<comment type="similarity">
    <text evidence="2">Belongs to the CD225/Dispanin family.</text>
</comment>
<evidence type="ECO:0000256" key="2">
    <source>
        <dbReference type="ARBA" id="ARBA00006843"/>
    </source>
</evidence>
<gene>
    <name evidence="9" type="primary">PRRT1</name>
</gene>
<organism evidence="8 9">
    <name type="scientific">Petromyzon marinus</name>
    <name type="common">Sea lamprey</name>
    <dbReference type="NCBI Taxonomy" id="7757"/>
    <lineage>
        <taxon>Eukaryota</taxon>
        <taxon>Metazoa</taxon>
        <taxon>Chordata</taxon>
        <taxon>Craniata</taxon>
        <taxon>Vertebrata</taxon>
        <taxon>Cyclostomata</taxon>
        <taxon>Hyperoartia</taxon>
        <taxon>Petromyzontiformes</taxon>
        <taxon>Petromyzontidae</taxon>
        <taxon>Petromyzon</taxon>
    </lineage>
</organism>
<keyword evidence="5 7" id="KW-0472">Membrane</keyword>
<reference evidence="9" key="1">
    <citation type="submission" date="2025-08" db="UniProtKB">
        <authorList>
            <consortium name="RefSeq"/>
        </authorList>
    </citation>
    <scope>IDENTIFICATION</scope>
    <source>
        <tissue evidence="9">Sperm</tissue>
    </source>
</reference>
<evidence type="ECO:0000256" key="1">
    <source>
        <dbReference type="ARBA" id="ARBA00004370"/>
    </source>
</evidence>
<proteinExistence type="inferred from homology"/>
<evidence type="ECO:0000313" key="9">
    <source>
        <dbReference type="RefSeq" id="XP_032814526.1"/>
    </source>
</evidence>
<dbReference type="CTD" id="80863"/>
<evidence type="ECO:0000256" key="4">
    <source>
        <dbReference type="ARBA" id="ARBA00022989"/>
    </source>
</evidence>
<dbReference type="Pfam" id="PF04505">
    <property type="entry name" value="CD225"/>
    <property type="match status" value="1"/>
</dbReference>
<dbReference type="KEGG" id="pmrn:116944834"/>